<evidence type="ECO:0000256" key="6">
    <source>
        <dbReference type="ARBA" id="ARBA00023136"/>
    </source>
</evidence>
<keyword evidence="4 7" id="KW-0812">Transmembrane</keyword>
<protein>
    <recommendedName>
        <fullName evidence="13">Small-conductance mechanosensitive channel</fullName>
    </recommendedName>
</protein>
<dbReference type="EMBL" id="ACZL01000021">
    <property type="protein sequence ID" value="EHI55502.1"/>
    <property type="molecule type" value="Genomic_DNA"/>
</dbReference>
<evidence type="ECO:0000259" key="8">
    <source>
        <dbReference type="Pfam" id="PF00924"/>
    </source>
</evidence>
<comment type="caution">
    <text evidence="11">The sequence shown here is derived from an EMBL/GenBank/DDBJ whole genome shotgun (WGS) entry which is preliminary data.</text>
</comment>
<dbReference type="InterPro" id="IPR011066">
    <property type="entry name" value="MscS_channel_C_sf"/>
</dbReference>
<dbReference type="Proteomes" id="UP000003011">
    <property type="component" value="Unassembled WGS sequence"/>
</dbReference>
<dbReference type="InterPro" id="IPR006685">
    <property type="entry name" value="MscS_channel_2nd"/>
</dbReference>
<dbReference type="InterPro" id="IPR006686">
    <property type="entry name" value="MscS_channel_CS"/>
</dbReference>
<evidence type="ECO:0000259" key="10">
    <source>
        <dbReference type="Pfam" id="PF21088"/>
    </source>
</evidence>
<organism evidence="11 12">
    <name type="scientific">Johnsonella ignava ATCC 51276</name>
    <dbReference type="NCBI Taxonomy" id="679200"/>
    <lineage>
        <taxon>Bacteria</taxon>
        <taxon>Bacillati</taxon>
        <taxon>Bacillota</taxon>
        <taxon>Clostridia</taxon>
        <taxon>Lachnospirales</taxon>
        <taxon>Lachnospiraceae</taxon>
        <taxon>Johnsonella</taxon>
    </lineage>
</organism>
<dbReference type="Pfam" id="PF21082">
    <property type="entry name" value="MS_channel_3rd"/>
    <property type="match status" value="1"/>
</dbReference>
<dbReference type="SUPFAM" id="SSF82689">
    <property type="entry name" value="Mechanosensitive channel protein MscS (YggB), C-terminal domain"/>
    <property type="match status" value="1"/>
</dbReference>
<dbReference type="Pfam" id="PF21088">
    <property type="entry name" value="MS_channel_1st"/>
    <property type="match status" value="1"/>
</dbReference>
<feature type="domain" description="Mechanosensitive ion channel MscS" evidence="8">
    <location>
        <begin position="148"/>
        <end position="213"/>
    </location>
</feature>
<dbReference type="eggNOG" id="COG0668">
    <property type="taxonomic scope" value="Bacteria"/>
</dbReference>
<dbReference type="HOGENOM" id="CLU_037945_1_1_9"/>
<dbReference type="GO" id="GO:0005886">
    <property type="term" value="C:plasma membrane"/>
    <property type="evidence" value="ECO:0007669"/>
    <property type="project" value="UniProtKB-SubCell"/>
</dbReference>
<dbReference type="RefSeq" id="WP_005540674.1">
    <property type="nucleotide sequence ID" value="NZ_JH378832.1"/>
</dbReference>
<dbReference type="InterPro" id="IPR011014">
    <property type="entry name" value="MscS_channel_TM-2"/>
</dbReference>
<dbReference type="InterPro" id="IPR049278">
    <property type="entry name" value="MS_channel_C"/>
</dbReference>
<dbReference type="STRING" id="679200.HMPREF9333_01217"/>
<comment type="similarity">
    <text evidence="2">Belongs to the MscS (TC 1.A.23) family.</text>
</comment>
<dbReference type="Gene3D" id="1.10.287.1260">
    <property type="match status" value="1"/>
</dbReference>
<gene>
    <name evidence="11" type="ORF">HMPREF9333_01217</name>
</gene>
<evidence type="ECO:0008006" key="13">
    <source>
        <dbReference type="Google" id="ProtNLM"/>
    </source>
</evidence>
<dbReference type="Gene3D" id="2.30.30.60">
    <property type="match status" value="1"/>
</dbReference>
<comment type="subcellular location">
    <subcellularLocation>
        <location evidence="1">Cell membrane</location>
        <topology evidence="1">Multi-pass membrane protein</topology>
    </subcellularLocation>
</comment>
<dbReference type="SUPFAM" id="SSF82861">
    <property type="entry name" value="Mechanosensitive channel protein MscS (YggB), transmembrane region"/>
    <property type="match status" value="1"/>
</dbReference>
<feature type="transmembrane region" description="Helical" evidence="7">
    <location>
        <begin position="102"/>
        <end position="120"/>
    </location>
</feature>
<evidence type="ECO:0000256" key="5">
    <source>
        <dbReference type="ARBA" id="ARBA00022989"/>
    </source>
</evidence>
<dbReference type="OrthoDB" id="9809206at2"/>
<name>G5GI27_9FIRM</name>
<dbReference type="GO" id="GO:0008381">
    <property type="term" value="F:mechanosensitive monoatomic ion channel activity"/>
    <property type="evidence" value="ECO:0007669"/>
    <property type="project" value="InterPro"/>
</dbReference>
<reference evidence="11 12" key="1">
    <citation type="submission" date="2011-08" db="EMBL/GenBank/DDBJ databases">
        <title>The Genome Sequence of Johnsonella ignava ATCC 51276.</title>
        <authorList>
            <consortium name="The Broad Institute Genome Sequencing Platform"/>
            <person name="Earl A."/>
            <person name="Ward D."/>
            <person name="Feldgarden M."/>
            <person name="Gevers D."/>
            <person name="Izard J."/>
            <person name="Blanton J.M."/>
            <person name="Baranova O.V."/>
            <person name="Dewhirst F.E."/>
            <person name="Young S.K."/>
            <person name="Zeng Q."/>
            <person name="Gargeya S."/>
            <person name="Fitzgerald M."/>
            <person name="Haas B."/>
            <person name="Abouelleil A."/>
            <person name="Alvarado L."/>
            <person name="Arachchi H.M."/>
            <person name="Berlin A."/>
            <person name="Brown A."/>
            <person name="Chapman S.B."/>
            <person name="Chen Z."/>
            <person name="Dunbar C."/>
            <person name="Freedman E."/>
            <person name="Gearin G."/>
            <person name="Gellesch M."/>
            <person name="Goldberg J."/>
            <person name="Griggs A."/>
            <person name="Gujja S."/>
            <person name="Heiman D."/>
            <person name="Howarth C."/>
            <person name="Larson L."/>
            <person name="Lui A."/>
            <person name="MacDonald P.J.P."/>
            <person name="Montmayeur A."/>
            <person name="Murphy C."/>
            <person name="Neiman D."/>
            <person name="Pearson M."/>
            <person name="Priest M."/>
            <person name="Roberts A."/>
            <person name="Saif S."/>
            <person name="Shea T."/>
            <person name="Shenoy N."/>
            <person name="Sisk P."/>
            <person name="Stolte C."/>
            <person name="Sykes S."/>
            <person name="Wortman J."/>
            <person name="Nusbaum C."/>
            <person name="Birren B."/>
        </authorList>
    </citation>
    <scope>NUCLEOTIDE SEQUENCE [LARGE SCALE GENOMIC DNA]</scope>
    <source>
        <strain evidence="11 12">ATCC 51276</strain>
    </source>
</reference>
<dbReference type="InterPro" id="IPR010920">
    <property type="entry name" value="LSM_dom_sf"/>
</dbReference>
<evidence type="ECO:0000256" key="7">
    <source>
        <dbReference type="SAM" id="Phobius"/>
    </source>
</evidence>
<keyword evidence="12" id="KW-1185">Reference proteome</keyword>
<dbReference type="InterPro" id="IPR045275">
    <property type="entry name" value="MscS_archaea/bacteria_type"/>
</dbReference>
<dbReference type="PROSITE" id="PS01246">
    <property type="entry name" value="UPF0003"/>
    <property type="match status" value="1"/>
</dbReference>
<evidence type="ECO:0000256" key="1">
    <source>
        <dbReference type="ARBA" id="ARBA00004651"/>
    </source>
</evidence>
<accession>G5GI27</accession>
<evidence type="ECO:0000313" key="11">
    <source>
        <dbReference type="EMBL" id="EHI55502.1"/>
    </source>
</evidence>
<evidence type="ECO:0000256" key="3">
    <source>
        <dbReference type="ARBA" id="ARBA00022475"/>
    </source>
</evidence>
<feature type="domain" description="Mechanosensitive ion channel MscS C-terminal" evidence="9">
    <location>
        <begin position="221"/>
        <end position="302"/>
    </location>
</feature>
<feature type="transmembrane region" description="Helical" evidence="7">
    <location>
        <begin position="61"/>
        <end position="82"/>
    </location>
</feature>
<evidence type="ECO:0000313" key="12">
    <source>
        <dbReference type="Proteomes" id="UP000003011"/>
    </source>
</evidence>
<keyword evidence="5 7" id="KW-1133">Transmembrane helix</keyword>
<feature type="domain" description="Mechanosensitive ion channel transmembrane helices 2/3" evidence="10">
    <location>
        <begin position="106"/>
        <end position="146"/>
    </location>
</feature>
<dbReference type="SUPFAM" id="SSF50182">
    <property type="entry name" value="Sm-like ribonucleoproteins"/>
    <property type="match status" value="1"/>
</dbReference>
<evidence type="ECO:0000256" key="2">
    <source>
        <dbReference type="ARBA" id="ARBA00008017"/>
    </source>
</evidence>
<evidence type="ECO:0000256" key="4">
    <source>
        <dbReference type="ARBA" id="ARBA00022692"/>
    </source>
</evidence>
<dbReference type="PANTHER" id="PTHR30221">
    <property type="entry name" value="SMALL-CONDUCTANCE MECHANOSENSITIVE CHANNEL"/>
    <property type="match status" value="1"/>
</dbReference>
<feature type="transmembrane region" description="Helical" evidence="7">
    <location>
        <begin position="132"/>
        <end position="160"/>
    </location>
</feature>
<dbReference type="Pfam" id="PF00924">
    <property type="entry name" value="MS_channel_2nd"/>
    <property type="match status" value="1"/>
</dbReference>
<keyword evidence="6 7" id="KW-0472">Membrane</keyword>
<dbReference type="AlphaFoldDB" id="G5GI27"/>
<dbReference type="InterPro" id="IPR049142">
    <property type="entry name" value="MS_channel_1st"/>
</dbReference>
<proteinExistence type="inferred from homology"/>
<sequence>MINIPHLMQHLSNAGFTCFQAAGSETIATDVQEAVNKDLEKMQPDVVADTLKNMTPVFLGFLYQLLVIIIIALAGKKLISILCSMLKHSLNRLNMEEGAKKFIISLVKALLHLVVVFIIAERLGISSSSLAAILGSAGIAIGLALQGSLSNFAGGMVVLFMKPFKVGDYISGAGVEGSVSMIGIIYTTIITADNKKITVPNASLSNAVVTNITAFDRRRLDISIGISYESDLETAKKCIKDIYANDKRIYNEPEVLVFVESFESSCIMLGSRAWCQTSEYLEVRWHILEQIKNKFDENGIEIPYNKIDVKVI</sequence>
<evidence type="ECO:0000259" key="9">
    <source>
        <dbReference type="Pfam" id="PF21082"/>
    </source>
</evidence>
<dbReference type="PANTHER" id="PTHR30221:SF8">
    <property type="entry name" value="SMALL-CONDUCTANCE MECHANOSENSITIVE CHANNEL"/>
    <property type="match status" value="1"/>
</dbReference>
<dbReference type="Gene3D" id="3.30.70.100">
    <property type="match status" value="1"/>
</dbReference>
<keyword evidence="3" id="KW-1003">Cell membrane</keyword>
<dbReference type="InterPro" id="IPR023408">
    <property type="entry name" value="MscS_beta-dom_sf"/>
</dbReference>